<dbReference type="PANTHER" id="PTHR32089">
    <property type="entry name" value="METHYL-ACCEPTING CHEMOTAXIS PROTEIN MCPB"/>
    <property type="match status" value="1"/>
</dbReference>
<comment type="caution">
    <text evidence="7">The sequence shown here is derived from an EMBL/GenBank/DDBJ whole genome shotgun (WGS) entry which is preliminary data.</text>
</comment>
<feature type="transmembrane region" description="Helical" evidence="5">
    <location>
        <begin position="226"/>
        <end position="245"/>
    </location>
</feature>
<evidence type="ECO:0000256" key="5">
    <source>
        <dbReference type="SAM" id="Phobius"/>
    </source>
</evidence>
<dbReference type="PROSITE" id="PS50111">
    <property type="entry name" value="CHEMOTAXIS_TRANSDUC_2"/>
    <property type="match status" value="1"/>
</dbReference>
<keyword evidence="4" id="KW-0175">Coiled coil</keyword>
<dbReference type="SUPFAM" id="SSF58104">
    <property type="entry name" value="Methyl-accepting chemotaxis protein (MCP) signaling domain"/>
    <property type="match status" value="1"/>
</dbReference>
<evidence type="ECO:0000256" key="4">
    <source>
        <dbReference type="SAM" id="Coils"/>
    </source>
</evidence>
<dbReference type="InterPro" id="IPR011644">
    <property type="entry name" value="Heme_NO-bd"/>
</dbReference>
<dbReference type="InterPro" id="IPR004089">
    <property type="entry name" value="MCPsignal_dom"/>
</dbReference>
<dbReference type="Pfam" id="PF07700">
    <property type="entry name" value="HNOB"/>
    <property type="match status" value="1"/>
</dbReference>
<keyword evidence="1 3" id="KW-0807">Transducer</keyword>
<organism evidence="7 8">
    <name type="scientific">Clostridium punense</name>
    <dbReference type="NCBI Taxonomy" id="1054297"/>
    <lineage>
        <taxon>Bacteria</taxon>
        <taxon>Bacillati</taxon>
        <taxon>Bacillota</taxon>
        <taxon>Clostridia</taxon>
        <taxon>Eubacteriales</taxon>
        <taxon>Clostridiaceae</taxon>
        <taxon>Clostridium</taxon>
    </lineage>
</organism>
<evidence type="ECO:0000313" key="8">
    <source>
        <dbReference type="Proteomes" id="UP001519308"/>
    </source>
</evidence>
<dbReference type="Proteomes" id="UP001519308">
    <property type="component" value="Unassembled WGS sequence"/>
</dbReference>
<evidence type="ECO:0000259" key="6">
    <source>
        <dbReference type="PROSITE" id="PS50111"/>
    </source>
</evidence>
<dbReference type="PRINTS" id="PR00260">
    <property type="entry name" value="CHEMTRNSDUCR"/>
</dbReference>
<evidence type="ECO:0000256" key="1">
    <source>
        <dbReference type="ARBA" id="ARBA00023224"/>
    </source>
</evidence>
<feature type="coiled-coil region" evidence="4">
    <location>
        <begin position="353"/>
        <end position="380"/>
    </location>
</feature>
<evidence type="ECO:0000313" key="7">
    <source>
        <dbReference type="EMBL" id="MBP2022397.1"/>
    </source>
</evidence>
<feature type="transmembrane region" description="Helical" evidence="5">
    <location>
        <begin position="198"/>
        <end position="220"/>
    </location>
</feature>
<keyword evidence="5" id="KW-1133">Transmembrane helix</keyword>
<name>A0ABS4K3N1_9CLOT</name>
<dbReference type="InterPro" id="IPR004090">
    <property type="entry name" value="Chemotax_Me-accpt_rcpt"/>
</dbReference>
<reference evidence="7 8" key="1">
    <citation type="submission" date="2021-03" db="EMBL/GenBank/DDBJ databases">
        <title>Genomic Encyclopedia of Type Strains, Phase IV (KMG-IV): sequencing the most valuable type-strain genomes for metagenomic binning, comparative biology and taxonomic classification.</title>
        <authorList>
            <person name="Goeker M."/>
        </authorList>
    </citation>
    <scope>NUCLEOTIDE SEQUENCE [LARGE SCALE GENOMIC DNA]</scope>
    <source>
        <strain evidence="7 8">DSM 28650</strain>
    </source>
</reference>
<evidence type="ECO:0000256" key="3">
    <source>
        <dbReference type="PROSITE-ProRule" id="PRU00284"/>
    </source>
</evidence>
<sequence length="599" mass="67449">MKGTVVSVWMQTCRKLYGDSNVDSTMEYVGWGSGRVFSPVEDVNDSDIKKFIERMSSNQSITTEQLWRAIGNDNINSFAKVYPVFFKHETTYGFLKSLYDIHIVMTQKIPGAKPPFVDIKPVSSREAVMKYQSKRGMFDYFLGMLEGSFKYFNEKYEYTVEKKTEDSLEIKIVFDKEIYQKKSYFFNKITSLGFVKSIAGKATIFTFLMSLIGSLGVLGFDNIVKALILTGISSIATFVGVGLLLKPTKDLIRLSNKLNKNEFFEDREIITKDIFEDIFGGLKAHMKSMSSDFVVFNGITEEMRDFAEKLSKISDNMDRTSSEISDVVEQVASTSVDQAQNTEHAASILNDNINALKVIVDSENNNKEELEGTIEKINSSFDKVESVSNNIEKTLNNFQEVKVKGVQLGDKAKDITNIVSIVAQISDQTNLLALNASIEAARAGEQGRGFAVVAEEVRKLAEQTKSAVEEINSNLVQFVHDIDGLVDNIEEQYDTLQHETKGLEEIRKVSYESTMSVRTVSKSMIETINDLDREAQSIGSMYETIESLAAIAEENSASTEEVSANVSSYTEEIRHLIQSINEFKKIAEYFKEDLEKYKM</sequence>
<accession>A0ABS4K3N1</accession>
<dbReference type="EMBL" id="JAGGLL010000016">
    <property type="protein sequence ID" value="MBP2022397.1"/>
    <property type="molecule type" value="Genomic_DNA"/>
</dbReference>
<keyword evidence="5" id="KW-0472">Membrane</keyword>
<dbReference type="SMART" id="SM00283">
    <property type="entry name" value="MA"/>
    <property type="match status" value="1"/>
</dbReference>
<dbReference type="PANTHER" id="PTHR32089:SF112">
    <property type="entry name" value="LYSOZYME-LIKE PROTEIN-RELATED"/>
    <property type="match status" value="1"/>
</dbReference>
<dbReference type="InterPro" id="IPR024096">
    <property type="entry name" value="NO_sig/Golgi_transp_ligand-bd"/>
</dbReference>
<proteinExistence type="inferred from homology"/>
<evidence type="ECO:0000256" key="2">
    <source>
        <dbReference type="ARBA" id="ARBA00029447"/>
    </source>
</evidence>
<protein>
    <submittedName>
        <fullName evidence="7">Methyl-accepting chemotaxis protein</fullName>
    </submittedName>
</protein>
<gene>
    <name evidence="7" type="ORF">J2Z44_002218</name>
</gene>
<dbReference type="RefSeq" id="WP_021281852.1">
    <property type="nucleotide sequence ID" value="NZ_JAGGLL010000016.1"/>
</dbReference>
<dbReference type="Pfam" id="PF00015">
    <property type="entry name" value="MCPsignal"/>
    <property type="match status" value="1"/>
</dbReference>
<keyword evidence="8" id="KW-1185">Reference proteome</keyword>
<keyword evidence="5" id="KW-0812">Transmembrane</keyword>
<comment type="similarity">
    <text evidence="2">Belongs to the methyl-accepting chemotaxis (MCP) protein family.</text>
</comment>
<dbReference type="InterPro" id="IPR038158">
    <property type="entry name" value="H-NOX_domain_sf"/>
</dbReference>
<dbReference type="Gene3D" id="3.90.1520.10">
    <property type="entry name" value="H-NOX domain"/>
    <property type="match status" value="1"/>
</dbReference>
<feature type="coiled-coil region" evidence="4">
    <location>
        <begin position="454"/>
        <end position="506"/>
    </location>
</feature>
<feature type="domain" description="Methyl-accepting transducer" evidence="6">
    <location>
        <begin position="313"/>
        <end position="563"/>
    </location>
</feature>
<dbReference type="SUPFAM" id="SSF111126">
    <property type="entry name" value="Ligand-binding domain in the NO signalling and Golgi transport"/>
    <property type="match status" value="1"/>
</dbReference>
<dbReference type="Gene3D" id="1.10.287.950">
    <property type="entry name" value="Methyl-accepting chemotaxis protein"/>
    <property type="match status" value="1"/>
</dbReference>